<accession>A0A4R5NSC0</accession>
<evidence type="ECO:0000313" key="2">
    <source>
        <dbReference type="Proteomes" id="UP000294854"/>
    </source>
</evidence>
<evidence type="ECO:0000313" key="1">
    <source>
        <dbReference type="EMBL" id="TDG79914.1"/>
    </source>
</evidence>
<reference evidence="1 2" key="1">
    <citation type="journal article" date="2019" name="Appl. Microbiol. Biotechnol.">
        <title>Uncovering carbohydrate metabolism through a genotype-phenotype association study of 56 lactic acid bacteria genomes.</title>
        <authorList>
            <person name="Buron-Moles G."/>
            <person name="Chailyan A."/>
            <person name="Dolejs I."/>
            <person name="Forster J."/>
            <person name="Miks M.H."/>
        </authorList>
    </citation>
    <scope>NUCLEOTIDE SEQUENCE [LARGE SCALE GENOMIC DNA]</scope>
    <source>
        <strain evidence="1 2">ATCC 49373</strain>
    </source>
</reference>
<dbReference type="Proteomes" id="UP000294854">
    <property type="component" value="Unassembled WGS sequence"/>
</dbReference>
<gene>
    <name evidence="1" type="ORF">C5L31_002133</name>
</gene>
<dbReference type="OrthoDB" id="2299372at2"/>
<protein>
    <recommendedName>
        <fullName evidence="3">DUF2922 domain-containing protein</fullName>
    </recommendedName>
</protein>
<keyword evidence="2" id="KW-1185">Reference proteome</keyword>
<dbReference type="Pfam" id="PF11148">
    <property type="entry name" value="DUF2922"/>
    <property type="match status" value="1"/>
</dbReference>
<evidence type="ECO:0008006" key="3">
    <source>
        <dbReference type="Google" id="ProtNLM"/>
    </source>
</evidence>
<dbReference type="RefSeq" id="WP_010620309.1">
    <property type="nucleotide sequence ID" value="NZ_CP042371.1"/>
</dbReference>
<dbReference type="EMBL" id="PUFO01000016">
    <property type="protein sequence ID" value="TDG79914.1"/>
    <property type="molecule type" value="Genomic_DNA"/>
</dbReference>
<name>A0A4R5NSC0_9LACO</name>
<sequence>MTSTTKQTLQFTLADANGAKHTLSMPYALPDLPEEDLLEAMDNFKKLELFAKDGAKLYATEKSIQYVKTETNLITSYK</sequence>
<proteinExistence type="predicted"/>
<dbReference type="InterPro" id="IPR021321">
    <property type="entry name" value="DUF2922"/>
</dbReference>
<comment type="caution">
    <text evidence="1">The sequence shown here is derived from an EMBL/GenBank/DDBJ whole genome shotgun (WGS) entry which is preliminary data.</text>
</comment>
<organism evidence="1 2">
    <name type="scientific">Secundilactobacillus malefermentans</name>
    <dbReference type="NCBI Taxonomy" id="176292"/>
    <lineage>
        <taxon>Bacteria</taxon>
        <taxon>Bacillati</taxon>
        <taxon>Bacillota</taxon>
        <taxon>Bacilli</taxon>
        <taxon>Lactobacillales</taxon>
        <taxon>Lactobacillaceae</taxon>
        <taxon>Secundilactobacillus</taxon>
    </lineage>
</organism>
<dbReference type="AlphaFoldDB" id="A0A4R5NSC0"/>